<keyword evidence="3" id="KW-1185">Reference proteome</keyword>
<dbReference type="EMBL" id="CP039354">
    <property type="protein sequence ID" value="QCE09699.1"/>
    <property type="molecule type" value="Genomic_DNA"/>
</dbReference>
<dbReference type="PANTHER" id="PTHR36884:SF1">
    <property type="entry name" value="FIP1[V]-LIKE PROTEIN"/>
    <property type="match status" value="1"/>
</dbReference>
<organism evidence="2 3">
    <name type="scientific">Vigna unguiculata</name>
    <name type="common">Cowpea</name>
    <dbReference type="NCBI Taxonomy" id="3917"/>
    <lineage>
        <taxon>Eukaryota</taxon>
        <taxon>Viridiplantae</taxon>
        <taxon>Streptophyta</taxon>
        <taxon>Embryophyta</taxon>
        <taxon>Tracheophyta</taxon>
        <taxon>Spermatophyta</taxon>
        <taxon>Magnoliopsida</taxon>
        <taxon>eudicotyledons</taxon>
        <taxon>Gunneridae</taxon>
        <taxon>Pentapetalae</taxon>
        <taxon>rosids</taxon>
        <taxon>fabids</taxon>
        <taxon>Fabales</taxon>
        <taxon>Fabaceae</taxon>
        <taxon>Papilionoideae</taxon>
        <taxon>50 kb inversion clade</taxon>
        <taxon>NPAAA clade</taxon>
        <taxon>indigoferoid/millettioid clade</taxon>
        <taxon>Phaseoleae</taxon>
        <taxon>Vigna</taxon>
    </lineage>
</organism>
<accession>A0A4D6NAX6</accession>
<dbReference type="InterPro" id="IPR044976">
    <property type="entry name" value="FIPS5/FIPS3-like"/>
</dbReference>
<gene>
    <name evidence="2" type="ORF">DEO72_LG10g921</name>
</gene>
<dbReference type="PANTHER" id="PTHR36884">
    <property type="entry name" value="FIP1[III]-LIKE PROTEIN"/>
    <property type="match status" value="1"/>
</dbReference>
<name>A0A4D6NAX6_VIGUN</name>
<dbReference type="GO" id="GO:0003723">
    <property type="term" value="F:RNA binding"/>
    <property type="evidence" value="ECO:0007669"/>
    <property type="project" value="TreeGrafter"/>
</dbReference>
<evidence type="ECO:0000313" key="3">
    <source>
        <dbReference type="Proteomes" id="UP000501690"/>
    </source>
</evidence>
<feature type="compositionally biased region" description="Basic and acidic residues" evidence="1">
    <location>
        <begin position="148"/>
        <end position="160"/>
    </location>
</feature>
<feature type="region of interest" description="Disordered" evidence="1">
    <location>
        <begin position="65"/>
        <end position="160"/>
    </location>
</feature>
<evidence type="ECO:0000256" key="1">
    <source>
        <dbReference type="SAM" id="MobiDB-lite"/>
    </source>
</evidence>
<dbReference type="GO" id="GO:0006397">
    <property type="term" value="P:mRNA processing"/>
    <property type="evidence" value="ECO:0007669"/>
    <property type="project" value="InterPro"/>
</dbReference>
<feature type="compositionally biased region" description="Basic and acidic residues" evidence="1">
    <location>
        <begin position="65"/>
        <end position="91"/>
    </location>
</feature>
<dbReference type="GO" id="GO:0016607">
    <property type="term" value="C:nuclear speck"/>
    <property type="evidence" value="ECO:0007669"/>
    <property type="project" value="TreeGrafter"/>
</dbReference>
<evidence type="ECO:0000313" key="2">
    <source>
        <dbReference type="EMBL" id="QCE09699.1"/>
    </source>
</evidence>
<sequence>MVETQDIDDLRMRKNVSRCRRERDEALDPRKRDDLQRIRDNLDDQYVAKKKDKAWIMRERDDRLRDREDWHQMKQSHEELLPKREREEGHSYVRSGRGVKEKARVGMSKTNQENQSGPIHEKGLQGSGDEDCAEHDILGHHPSKKQREHVSSNDEQLDSR</sequence>
<reference evidence="2 3" key="1">
    <citation type="submission" date="2019-04" db="EMBL/GenBank/DDBJ databases">
        <title>An improved genome assembly and genetic linkage map for asparagus bean, Vigna unguiculata ssp. sesquipedialis.</title>
        <authorList>
            <person name="Xia Q."/>
            <person name="Zhang R."/>
            <person name="Dong Y."/>
        </authorList>
    </citation>
    <scope>NUCLEOTIDE SEQUENCE [LARGE SCALE GENOMIC DNA]</scope>
    <source>
        <tissue evidence="2">Leaf</tissue>
    </source>
</reference>
<protein>
    <submittedName>
        <fullName evidence="2">Uncharacterized protein</fullName>
    </submittedName>
</protein>
<feature type="compositionally biased region" description="Polar residues" evidence="1">
    <location>
        <begin position="108"/>
        <end position="117"/>
    </location>
</feature>
<dbReference type="AlphaFoldDB" id="A0A4D6NAX6"/>
<proteinExistence type="predicted"/>
<dbReference type="Proteomes" id="UP000501690">
    <property type="component" value="Linkage Group LG10"/>
</dbReference>